<sequence length="166" mass="19074">MTVISYQSKLVLRILKAGETYRAKPNLTLRGEYNAMIDLLSLHCECPIFGVLKGKKQNTGGKVSGSVRLVLDVPDKYIHLTEYAVWADFLYAFKFTKPGNYKSLRPDCEELTVRRYNEILADLQEQRKPSQYQCPQVVLEKIDPAWLKSYHIVGKGEGFLRKLFGR</sequence>
<reference evidence="1" key="1">
    <citation type="journal article" date="2021" name="PeerJ">
        <title>Extensive microbial diversity within the chicken gut microbiome revealed by metagenomics and culture.</title>
        <authorList>
            <person name="Gilroy R."/>
            <person name="Ravi A."/>
            <person name="Getino M."/>
            <person name="Pursley I."/>
            <person name="Horton D.L."/>
            <person name="Alikhan N.F."/>
            <person name="Baker D."/>
            <person name="Gharbi K."/>
            <person name="Hall N."/>
            <person name="Watson M."/>
            <person name="Adriaenssens E.M."/>
            <person name="Foster-Nyarko E."/>
            <person name="Jarju S."/>
            <person name="Secka A."/>
            <person name="Antonio M."/>
            <person name="Oren A."/>
            <person name="Chaudhuri R.R."/>
            <person name="La Ragione R."/>
            <person name="Hildebrand F."/>
            <person name="Pallen M.J."/>
        </authorList>
    </citation>
    <scope>NUCLEOTIDE SEQUENCE</scope>
    <source>
        <strain evidence="1">ChiBcolR8-3208</strain>
    </source>
</reference>
<proteinExistence type="predicted"/>
<protein>
    <submittedName>
        <fullName evidence="1">Uncharacterized protein</fullName>
    </submittedName>
</protein>
<evidence type="ECO:0000313" key="1">
    <source>
        <dbReference type="EMBL" id="HJB37477.1"/>
    </source>
</evidence>
<comment type="caution">
    <text evidence="1">The sequence shown here is derived from an EMBL/GenBank/DDBJ whole genome shotgun (WGS) entry which is preliminary data.</text>
</comment>
<dbReference type="Proteomes" id="UP000824214">
    <property type="component" value="Unassembled WGS sequence"/>
</dbReference>
<accession>A0A9D2LXT3</accession>
<organism evidence="1 2">
    <name type="scientific">Candidatus Acutalibacter ornithocaccae</name>
    <dbReference type="NCBI Taxonomy" id="2838416"/>
    <lineage>
        <taxon>Bacteria</taxon>
        <taxon>Bacillati</taxon>
        <taxon>Bacillota</taxon>
        <taxon>Clostridia</taxon>
        <taxon>Eubacteriales</taxon>
        <taxon>Acutalibacteraceae</taxon>
        <taxon>Acutalibacter</taxon>
    </lineage>
</organism>
<gene>
    <name evidence="1" type="ORF">H9942_05345</name>
</gene>
<name>A0A9D2LXT3_9FIRM</name>
<reference evidence="1" key="2">
    <citation type="submission" date="2021-04" db="EMBL/GenBank/DDBJ databases">
        <authorList>
            <person name="Gilroy R."/>
        </authorList>
    </citation>
    <scope>NUCLEOTIDE SEQUENCE</scope>
    <source>
        <strain evidence="1">ChiBcolR8-3208</strain>
    </source>
</reference>
<dbReference type="EMBL" id="DWXZ01000111">
    <property type="protein sequence ID" value="HJB37477.1"/>
    <property type="molecule type" value="Genomic_DNA"/>
</dbReference>
<evidence type="ECO:0000313" key="2">
    <source>
        <dbReference type="Proteomes" id="UP000824214"/>
    </source>
</evidence>
<dbReference type="AlphaFoldDB" id="A0A9D2LXT3"/>